<evidence type="ECO:0000259" key="3">
    <source>
        <dbReference type="Pfam" id="PF12923"/>
    </source>
</evidence>
<feature type="domain" description="Ribosomal RNA-processing protein 7 C-terminal" evidence="3">
    <location>
        <begin position="299"/>
        <end position="421"/>
    </location>
</feature>
<dbReference type="AlphaFoldDB" id="A0ABD0V9B1"/>
<feature type="compositionally biased region" description="Basic and acidic residues" evidence="2">
    <location>
        <begin position="194"/>
        <end position="212"/>
    </location>
</feature>
<accession>A0ABD0V9B1</accession>
<dbReference type="PANTHER" id="PTHR13191:SF0">
    <property type="entry name" value="RIBOSOMAL RNA-PROCESSING PROTEIN 7 HOMOLOG A-RELATED"/>
    <property type="match status" value="1"/>
</dbReference>
<dbReference type="EMBL" id="JANQDX010000009">
    <property type="protein sequence ID" value="KAL0919146.1"/>
    <property type="molecule type" value="Genomic_DNA"/>
</dbReference>
<dbReference type="Pfam" id="PF12923">
    <property type="entry name" value="RRP7"/>
    <property type="match status" value="1"/>
</dbReference>
<dbReference type="Proteomes" id="UP001552299">
    <property type="component" value="Unassembled WGS sequence"/>
</dbReference>
<sequence length="422" mass="49333">MKRLGLPFIFSFRRCCPASLLRRRWRDCTRRFFVSFVAVRLGVRLRSFDDFPFLWDRKLRHFDRKQQRELAGCEAKDSERLLGKTKKRKIKENAALGESIDAYKSISEIEKRPSTRKGKDVERILFKNKKRKKKMNRASDESTEVFESPSDIEKGCKIQKGMDGEWLSVKTKKRKIKEHTTSDQSIGVGESPSEFEKGSKTLKGRRPEKIDSLESSIHSETLNETDSFIEPEITANESKTQARKFKKNCKHKKKQLTKVEEINIEEIQRVVDEEKVDVISLVGDDCTRGMKKWLIQYKESRPGLKVLQQRIDEFVTAHEERQEQERKETEARAAEDGWTVVVHQKGRKKTTDAETGTAMGSVASAAVMDKMSKKKSKEIALDFYRFQKREAKRNEVMMLQRKFEQDKKRIQQLRAARKFRPS</sequence>
<dbReference type="CDD" id="cd12951">
    <property type="entry name" value="RRP7_Rrp7A"/>
    <property type="match status" value="1"/>
</dbReference>
<organism evidence="4 5">
    <name type="scientific">Dendrobium thyrsiflorum</name>
    <name type="common">Pinecone-like raceme dendrobium</name>
    <name type="synonym">Orchid</name>
    <dbReference type="NCBI Taxonomy" id="117978"/>
    <lineage>
        <taxon>Eukaryota</taxon>
        <taxon>Viridiplantae</taxon>
        <taxon>Streptophyta</taxon>
        <taxon>Embryophyta</taxon>
        <taxon>Tracheophyta</taxon>
        <taxon>Spermatophyta</taxon>
        <taxon>Magnoliopsida</taxon>
        <taxon>Liliopsida</taxon>
        <taxon>Asparagales</taxon>
        <taxon>Orchidaceae</taxon>
        <taxon>Epidendroideae</taxon>
        <taxon>Malaxideae</taxon>
        <taxon>Dendrobiinae</taxon>
        <taxon>Dendrobium</taxon>
    </lineage>
</organism>
<dbReference type="Gene3D" id="6.10.250.1770">
    <property type="match status" value="1"/>
</dbReference>
<protein>
    <recommendedName>
        <fullName evidence="3">Ribosomal RNA-processing protein 7 C-terminal domain-containing protein</fullName>
    </recommendedName>
</protein>
<evidence type="ECO:0000256" key="1">
    <source>
        <dbReference type="ARBA" id="ARBA00006110"/>
    </source>
</evidence>
<evidence type="ECO:0000313" key="5">
    <source>
        <dbReference type="Proteomes" id="UP001552299"/>
    </source>
</evidence>
<comment type="caution">
    <text evidence="4">The sequence shown here is derived from an EMBL/GenBank/DDBJ whole genome shotgun (WGS) entry which is preliminary data.</text>
</comment>
<comment type="similarity">
    <text evidence="1">Belongs to the RRP7 family.</text>
</comment>
<feature type="region of interest" description="Disordered" evidence="2">
    <location>
        <begin position="172"/>
        <end position="217"/>
    </location>
</feature>
<name>A0ABD0V9B1_DENTH</name>
<evidence type="ECO:0000313" key="4">
    <source>
        <dbReference type="EMBL" id="KAL0919146.1"/>
    </source>
</evidence>
<reference evidence="4 5" key="1">
    <citation type="journal article" date="2024" name="Plant Biotechnol. J.">
        <title>Dendrobium thyrsiflorum genome and its molecular insights into genes involved in important horticultural traits.</title>
        <authorList>
            <person name="Chen B."/>
            <person name="Wang J.Y."/>
            <person name="Zheng P.J."/>
            <person name="Li K.L."/>
            <person name="Liang Y.M."/>
            <person name="Chen X.F."/>
            <person name="Zhang C."/>
            <person name="Zhao X."/>
            <person name="He X."/>
            <person name="Zhang G.Q."/>
            <person name="Liu Z.J."/>
            <person name="Xu Q."/>
        </authorList>
    </citation>
    <scope>NUCLEOTIDE SEQUENCE [LARGE SCALE GENOMIC DNA]</scope>
    <source>
        <strain evidence="4">GZMU011</strain>
    </source>
</reference>
<proteinExistence type="inferred from homology"/>
<dbReference type="InterPro" id="IPR040446">
    <property type="entry name" value="RRP7"/>
</dbReference>
<gene>
    <name evidence="4" type="ORF">M5K25_011221</name>
</gene>
<keyword evidence="5" id="KW-1185">Reference proteome</keyword>
<evidence type="ECO:0000256" key="2">
    <source>
        <dbReference type="SAM" id="MobiDB-lite"/>
    </source>
</evidence>
<dbReference type="InterPro" id="IPR024326">
    <property type="entry name" value="RRP7_C"/>
</dbReference>
<dbReference type="PANTHER" id="PTHR13191">
    <property type="entry name" value="RIBOSOMAL RNA PROCESSING PROTEIN 7-RELATED"/>
    <property type="match status" value="1"/>
</dbReference>